<feature type="chain" id="PRO_5044974912" description="Peptidyl-prolyl cis-trans isomerase" evidence="5">
    <location>
        <begin position="26"/>
        <end position="218"/>
    </location>
</feature>
<feature type="domain" description="PPIase cyclophilin-type" evidence="6">
    <location>
        <begin position="51"/>
        <end position="204"/>
    </location>
</feature>
<comment type="similarity">
    <text evidence="5">Belongs to the cyclophilin-type PPIase family.</text>
</comment>
<keyword evidence="8" id="KW-1185">Reference proteome</keyword>
<dbReference type="Gene3D" id="2.40.100.10">
    <property type="entry name" value="Cyclophilin-like"/>
    <property type="match status" value="1"/>
</dbReference>
<evidence type="ECO:0000259" key="6">
    <source>
        <dbReference type="PROSITE" id="PS50072"/>
    </source>
</evidence>
<accession>A0ABS2QY98</accession>
<dbReference type="PANTHER" id="PTHR45625:SF4">
    <property type="entry name" value="PEPTIDYLPROLYL ISOMERASE DOMAIN AND WD REPEAT-CONTAINING PROTEIN 1"/>
    <property type="match status" value="1"/>
</dbReference>
<dbReference type="SUPFAM" id="SSF50891">
    <property type="entry name" value="Cyclophilin-like"/>
    <property type="match status" value="1"/>
</dbReference>
<dbReference type="CDD" id="cd00317">
    <property type="entry name" value="cyclophilin"/>
    <property type="match status" value="1"/>
</dbReference>
<evidence type="ECO:0000256" key="5">
    <source>
        <dbReference type="RuleBase" id="RU363019"/>
    </source>
</evidence>
<dbReference type="InterPro" id="IPR020892">
    <property type="entry name" value="Cyclophilin-type_PPIase_CS"/>
</dbReference>
<dbReference type="InterPro" id="IPR002130">
    <property type="entry name" value="Cyclophilin-type_PPIase_dom"/>
</dbReference>
<evidence type="ECO:0000313" key="8">
    <source>
        <dbReference type="Proteomes" id="UP000809829"/>
    </source>
</evidence>
<dbReference type="Proteomes" id="UP000809829">
    <property type="component" value="Unassembled WGS sequence"/>
</dbReference>
<dbReference type="EC" id="5.2.1.8" evidence="5"/>
<evidence type="ECO:0000256" key="3">
    <source>
        <dbReference type="ARBA" id="ARBA00023110"/>
    </source>
</evidence>
<evidence type="ECO:0000313" key="7">
    <source>
        <dbReference type="EMBL" id="MBM7703917.1"/>
    </source>
</evidence>
<dbReference type="InterPro" id="IPR029000">
    <property type="entry name" value="Cyclophilin-like_dom_sf"/>
</dbReference>
<comment type="function">
    <text evidence="2 5">PPIases accelerate the folding of proteins. It catalyzes the cis-trans isomerization of proline imidic peptide bonds in oligopeptides.</text>
</comment>
<keyword evidence="5" id="KW-0732">Signal</keyword>
<evidence type="ECO:0000256" key="4">
    <source>
        <dbReference type="ARBA" id="ARBA00023235"/>
    </source>
</evidence>
<sequence length="218" mass="23569">MNKLKSSRFFSVLFLILACSIFLVACGSSEKEGKEEATTSPKGKDDKNPVVTMTMENGDSMKLELYPDIAPNTVANFISLVEDGFYDGLTFHRVIPGFMIQGGDPEGMGTGGPGYAIEGEFSSNGFENELKHETGVLSMARSGDPNSAGSQFFIMVENAPSLDGEYAAFGKVIEGLETATAIVEVERDPQDKPLEDQKISKVTVDTFGVNYPEPKKVQ</sequence>
<dbReference type="PRINTS" id="PR00153">
    <property type="entry name" value="CSAPPISMRASE"/>
</dbReference>
<dbReference type="RefSeq" id="WP_205187910.1">
    <property type="nucleotide sequence ID" value="NZ_JAFBFC010000004.1"/>
</dbReference>
<evidence type="ECO:0000256" key="1">
    <source>
        <dbReference type="ARBA" id="ARBA00000971"/>
    </source>
</evidence>
<dbReference type="Pfam" id="PF00160">
    <property type="entry name" value="Pro_isomerase"/>
    <property type="match status" value="1"/>
</dbReference>
<evidence type="ECO:0000256" key="2">
    <source>
        <dbReference type="ARBA" id="ARBA00002388"/>
    </source>
</evidence>
<organism evidence="7 8">
    <name type="scientific">Priestia iocasae</name>
    <dbReference type="NCBI Taxonomy" id="2291674"/>
    <lineage>
        <taxon>Bacteria</taxon>
        <taxon>Bacillati</taxon>
        <taxon>Bacillota</taxon>
        <taxon>Bacilli</taxon>
        <taxon>Bacillales</taxon>
        <taxon>Bacillaceae</taxon>
        <taxon>Priestia</taxon>
    </lineage>
</organism>
<dbReference type="EMBL" id="JAFBFC010000004">
    <property type="protein sequence ID" value="MBM7703917.1"/>
    <property type="molecule type" value="Genomic_DNA"/>
</dbReference>
<dbReference type="PROSITE" id="PS00170">
    <property type="entry name" value="CSA_PPIASE_1"/>
    <property type="match status" value="1"/>
</dbReference>
<dbReference type="InterPro" id="IPR044666">
    <property type="entry name" value="Cyclophilin_A-like"/>
</dbReference>
<comment type="caution">
    <text evidence="7">The sequence shown here is derived from an EMBL/GenBank/DDBJ whole genome shotgun (WGS) entry which is preliminary data.</text>
</comment>
<name>A0ABS2QY98_9BACI</name>
<reference evidence="7 8" key="1">
    <citation type="submission" date="2021-01" db="EMBL/GenBank/DDBJ databases">
        <title>Genomic Encyclopedia of Type Strains, Phase IV (KMG-IV): sequencing the most valuable type-strain genomes for metagenomic binning, comparative biology and taxonomic classification.</title>
        <authorList>
            <person name="Goeker M."/>
        </authorList>
    </citation>
    <scope>NUCLEOTIDE SEQUENCE [LARGE SCALE GENOMIC DNA]</scope>
    <source>
        <strain evidence="7 8">DSM 104297</strain>
    </source>
</reference>
<dbReference type="GO" id="GO:0003755">
    <property type="term" value="F:peptidyl-prolyl cis-trans isomerase activity"/>
    <property type="evidence" value="ECO:0007669"/>
    <property type="project" value="UniProtKB-EC"/>
</dbReference>
<feature type="signal peptide" evidence="5">
    <location>
        <begin position="1"/>
        <end position="25"/>
    </location>
</feature>
<dbReference type="PANTHER" id="PTHR45625">
    <property type="entry name" value="PEPTIDYL-PROLYL CIS-TRANS ISOMERASE-RELATED"/>
    <property type="match status" value="1"/>
</dbReference>
<comment type="catalytic activity">
    <reaction evidence="1 5">
        <text>[protein]-peptidylproline (omega=180) = [protein]-peptidylproline (omega=0)</text>
        <dbReference type="Rhea" id="RHEA:16237"/>
        <dbReference type="Rhea" id="RHEA-COMP:10747"/>
        <dbReference type="Rhea" id="RHEA-COMP:10748"/>
        <dbReference type="ChEBI" id="CHEBI:83833"/>
        <dbReference type="ChEBI" id="CHEBI:83834"/>
        <dbReference type="EC" id="5.2.1.8"/>
    </reaction>
</comment>
<dbReference type="PROSITE" id="PS51257">
    <property type="entry name" value="PROKAR_LIPOPROTEIN"/>
    <property type="match status" value="1"/>
</dbReference>
<keyword evidence="3 5" id="KW-0697">Rotamase</keyword>
<gene>
    <name evidence="7" type="ORF">JOC83_002766</name>
</gene>
<keyword evidence="4 5" id="KW-0413">Isomerase</keyword>
<dbReference type="PROSITE" id="PS50072">
    <property type="entry name" value="CSA_PPIASE_2"/>
    <property type="match status" value="1"/>
</dbReference>
<protein>
    <recommendedName>
        <fullName evidence="5">Peptidyl-prolyl cis-trans isomerase</fullName>
        <shortName evidence="5">PPIase</shortName>
        <ecNumber evidence="5">5.2.1.8</ecNumber>
    </recommendedName>
</protein>
<proteinExistence type="inferred from homology"/>